<evidence type="ECO:0000256" key="3">
    <source>
        <dbReference type="ARBA" id="ARBA00047867"/>
    </source>
</evidence>
<dbReference type="OrthoDB" id="6718861at2759"/>
<dbReference type="InterPro" id="IPR006095">
    <property type="entry name" value="Glu/Leu/Phe/Val/Trp_DH"/>
</dbReference>
<dbReference type="Pfam" id="PF02812">
    <property type="entry name" value="ELFV_dehydrog_N"/>
    <property type="match status" value="1"/>
</dbReference>
<feature type="domain" description="Glutamate/phenylalanine/leucine/valine/L-tryptophan dehydrogenase C-terminal" evidence="8">
    <location>
        <begin position="231"/>
        <end position="482"/>
    </location>
</feature>
<evidence type="ECO:0000256" key="6">
    <source>
        <dbReference type="PIRSR" id="PIRSR000185-1"/>
    </source>
</evidence>
<dbReference type="Gene3D" id="3.40.50.720">
    <property type="entry name" value="NAD(P)-binding Rossmann-like Domain"/>
    <property type="match status" value="1"/>
</dbReference>
<dbReference type="GO" id="GO:0005739">
    <property type="term" value="C:mitochondrion"/>
    <property type="evidence" value="ECO:0007669"/>
    <property type="project" value="TreeGrafter"/>
</dbReference>
<dbReference type="InterPro" id="IPR033922">
    <property type="entry name" value="NAD_bind_Glu_DH"/>
</dbReference>
<dbReference type="SMART" id="SM00839">
    <property type="entry name" value="ELFV_dehydrog"/>
    <property type="match status" value="1"/>
</dbReference>
<dbReference type="SUPFAM" id="SSF51735">
    <property type="entry name" value="NAD(P)-binding Rossmann-fold domains"/>
    <property type="match status" value="1"/>
</dbReference>
<evidence type="ECO:0000256" key="4">
    <source>
        <dbReference type="ARBA" id="ARBA00048577"/>
    </source>
</evidence>
<organism evidence="9 10">
    <name type="scientific">Pseudocohnilembus persalinus</name>
    <name type="common">Ciliate</name>
    <dbReference type="NCBI Taxonomy" id="266149"/>
    <lineage>
        <taxon>Eukaryota</taxon>
        <taxon>Sar</taxon>
        <taxon>Alveolata</taxon>
        <taxon>Ciliophora</taxon>
        <taxon>Intramacronucleata</taxon>
        <taxon>Oligohymenophorea</taxon>
        <taxon>Scuticociliatia</taxon>
        <taxon>Philasterida</taxon>
        <taxon>Pseudocohnilembidae</taxon>
        <taxon>Pseudocohnilembus</taxon>
    </lineage>
</organism>
<dbReference type="FunCoup" id="A0A0V0R6W2">
    <property type="interactions" value="53"/>
</dbReference>
<dbReference type="PANTHER" id="PTHR11606">
    <property type="entry name" value="GLUTAMATE DEHYDROGENASE"/>
    <property type="match status" value="1"/>
</dbReference>
<dbReference type="Gene3D" id="3.40.50.10860">
    <property type="entry name" value="Leucine Dehydrogenase, chain A, domain 1"/>
    <property type="match status" value="1"/>
</dbReference>
<dbReference type="OMA" id="FNAYRVQ"/>
<dbReference type="GO" id="GO:0004352">
    <property type="term" value="F:glutamate dehydrogenase (NAD+) activity"/>
    <property type="evidence" value="ECO:0007669"/>
    <property type="project" value="TreeGrafter"/>
</dbReference>
<evidence type="ECO:0000313" key="10">
    <source>
        <dbReference type="Proteomes" id="UP000054937"/>
    </source>
</evidence>
<evidence type="ECO:0000313" key="9">
    <source>
        <dbReference type="EMBL" id="KRX10253.1"/>
    </source>
</evidence>
<gene>
    <name evidence="9" type="ORF">PPERSA_00450</name>
</gene>
<dbReference type="InterPro" id="IPR046346">
    <property type="entry name" value="Aminoacid_DH-like_N_sf"/>
</dbReference>
<evidence type="ECO:0000256" key="7">
    <source>
        <dbReference type="RuleBase" id="RU004417"/>
    </source>
</evidence>
<comment type="catalytic activity">
    <reaction evidence="4">
        <text>L-glutamate + NADP(+) + H2O = 2-oxoglutarate + NH4(+) + NADPH + H(+)</text>
        <dbReference type="Rhea" id="RHEA:11612"/>
        <dbReference type="ChEBI" id="CHEBI:15377"/>
        <dbReference type="ChEBI" id="CHEBI:15378"/>
        <dbReference type="ChEBI" id="CHEBI:16810"/>
        <dbReference type="ChEBI" id="CHEBI:28938"/>
        <dbReference type="ChEBI" id="CHEBI:29985"/>
        <dbReference type="ChEBI" id="CHEBI:57783"/>
        <dbReference type="ChEBI" id="CHEBI:58349"/>
        <dbReference type="EC" id="1.4.1.3"/>
    </reaction>
</comment>
<dbReference type="Proteomes" id="UP000054937">
    <property type="component" value="Unassembled WGS sequence"/>
</dbReference>
<dbReference type="InterPro" id="IPR036291">
    <property type="entry name" value="NAD(P)-bd_dom_sf"/>
</dbReference>
<sequence length="487" mass="55282">MGLSDHEIQRLREIDEFDILHHINNRIDQAGQVLGLAEDRVQFYRTCDQLIRFQLPIIRENGQIEQYTAYRVVHKTHRMPAKGGLRINRYNNSRDLEGIAIQNAFRAAIFDIPLGGSKGLIKINPYKFSEREIKNLVSRYTIELAKRNMIGPSIDLIGPVMGTSEREMNWIKDTYQNFFGQENVNSIAVTTGKSVSNFGIVGGLQAQSYGQVFALEYLLKQEHLQKKYKIADPEIKGKTFIVQSFGVVGYWTAKFLTEKGAKLIGVLEYEGGIYNENGIDPDALKQHMEQNNTIVSNFPEGDFIPNDGVIEKQCDIYIPCYIENHIHKENFNRLNCKIILEGCNHPITPQAGQGLRDKGVMVLPDIITNAGGVIASYFEWIKNLSHTNHGLLTRRWEQKSKILLLDVIKNTTGLNVDNLNSKQISELQGASEYQFVISGLEEYLATAIDICIEKSIQLNIPLRQACYVYALEKMHNHYEAVGIPFSK</sequence>
<evidence type="ECO:0000256" key="5">
    <source>
        <dbReference type="PIRNR" id="PIRNR000185"/>
    </source>
</evidence>
<dbReference type="AlphaFoldDB" id="A0A0V0R6W2"/>
<dbReference type="SUPFAM" id="SSF53223">
    <property type="entry name" value="Aminoacid dehydrogenase-like, N-terminal domain"/>
    <property type="match status" value="1"/>
</dbReference>
<reference evidence="9 10" key="1">
    <citation type="journal article" date="2015" name="Sci. Rep.">
        <title>Genome of the facultative scuticociliatosis pathogen Pseudocohnilembus persalinus provides insight into its virulence through horizontal gene transfer.</title>
        <authorList>
            <person name="Xiong J."/>
            <person name="Wang G."/>
            <person name="Cheng J."/>
            <person name="Tian M."/>
            <person name="Pan X."/>
            <person name="Warren A."/>
            <person name="Jiang C."/>
            <person name="Yuan D."/>
            <person name="Miao W."/>
        </authorList>
    </citation>
    <scope>NUCLEOTIDE SEQUENCE [LARGE SCALE GENOMIC DNA]</scope>
    <source>
        <strain evidence="9">36N120E</strain>
    </source>
</reference>
<evidence type="ECO:0000256" key="2">
    <source>
        <dbReference type="ARBA" id="ARBA00023002"/>
    </source>
</evidence>
<feature type="active site" description="Proton donor" evidence="6">
    <location>
        <position position="118"/>
    </location>
</feature>
<dbReference type="InterPro" id="IPR006096">
    <property type="entry name" value="Glu/Leu/Phe/Val/Trp_DH_C"/>
</dbReference>
<name>A0A0V0R6W2_PSEPJ</name>
<dbReference type="CDD" id="cd01076">
    <property type="entry name" value="NAD_bind_1_Glu_DH"/>
    <property type="match status" value="1"/>
</dbReference>
<dbReference type="GO" id="GO:0006538">
    <property type="term" value="P:L-glutamate catabolic process"/>
    <property type="evidence" value="ECO:0007669"/>
    <property type="project" value="TreeGrafter"/>
</dbReference>
<dbReference type="InParanoid" id="A0A0V0R6W2"/>
<comment type="similarity">
    <text evidence="1 5 7">Belongs to the Glu/Leu/Phe/Val dehydrogenases family.</text>
</comment>
<dbReference type="InterPro" id="IPR014362">
    <property type="entry name" value="Glu_DH"/>
</dbReference>
<proteinExistence type="inferred from homology"/>
<comment type="caution">
    <text evidence="9">The sequence shown here is derived from an EMBL/GenBank/DDBJ whole genome shotgun (WGS) entry which is preliminary data.</text>
</comment>
<evidence type="ECO:0000256" key="1">
    <source>
        <dbReference type="ARBA" id="ARBA00006382"/>
    </source>
</evidence>
<dbReference type="PIRSF" id="PIRSF000185">
    <property type="entry name" value="Glu_DH"/>
    <property type="match status" value="1"/>
</dbReference>
<accession>A0A0V0R6W2</accession>
<keyword evidence="2 5" id="KW-0560">Oxidoreductase</keyword>
<keyword evidence="10" id="KW-1185">Reference proteome</keyword>
<dbReference type="PRINTS" id="PR00082">
    <property type="entry name" value="GLFDHDRGNASE"/>
</dbReference>
<dbReference type="PANTHER" id="PTHR11606:SF13">
    <property type="entry name" value="GLUTAMATE DEHYDROGENASE 1, MITOCHONDRIAL"/>
    <property type="match status" value="1"/>
</dbReference>
<dbReference type="InterPro" id="IPR006097">
    <property type="entry name" value="Glu/Leu/Phe/Val/Trp_DH_dimer"/>
</dbReference>
<dbReference type="EMBL" id="LDAU01000033">
    <property type="protein sequence ID" value="KRX10253.1"/>
    <property type="molecule type" value="Genomic_DNA"/>
</dbReference>
<evidence type="ECO:0000259" key="8">
    <source>
        <dbReference type="SMART" id="SM00839"/>
    </source>
</evidence>
<protein>
    <recommendedName>
        <fullName evidence="5">Glutamate dehydrogenase</fullName>
    </recommendedName>
</protein>
<comment type="catalytic activity">
    <reaction evidence="3">
        <text>L-glutamate + NAD(+) + H2O = 2-oxoglutarate + NH4(+) + NADH + H(+)</text>
        <dbReference type="Rhea" id="RHEA:15133"/>
        <dbReference type="ChEBI" id="CHEBI:15377"/>
        <dbReference type="ChEBI" id="CHEBI:15378"/>
        <dbReference type="ChEBI" id="CHEBI:16810"/>
        <dbReference type="ChEBI" id="CHEBI:28938"/>
        <dbReference type="ChEBI" id="CHEBI:29985"/>
        <dbReference type="ChEBI" id="CHEBI:57540"/>
        <dbReference type="ChEBI" id="CHEBI:57945"/>
        <dbReference type="EC" id="1.4.1.3"/>
    </reaction>
</comment>
<dbReference type="Pfam" id="PF00208">
    <property type="entry name" value="ELFV_dehydrog"/>
    <property type="match status" value="1"/>
</dbReference>